<dbReference type="EMBL" id="RQSM01000003">
    <property type="protein sequence ID" value="RVU91550.1"/>
    <property type="molecule type" value="Genomic_DNA"/>
</dbReference>
<evidence type="ECO:0000313" key="2">
    <source>
        <dbReference type="Proteomes" id="UP000288951"/>
    </source>
</evidence>
<evidence type="ECO:0000313" key="1">
    <source>
        <dbReference type="EMBL" id="RVU91550.1"/>
    </source>
</evidence>
<name>A0A437UD49_9FLAO</name>
<comment type="caution">
    <text evidence="1">The sequence shown here is derived from an EMBL/GenBank/DDBJ whole genome shotgun (WGS) entry which is preliminary data.</text>
</comment>
<protein>
    <submittedName>
        <fullName evidence="1">Uncharacterized protein</fullName>
    </submittedName>
</protein>
<dbReference type="RefSeq" id="WP_127823653.1">
    <property type="nucleotide sequence ID" value="NZ_RQSM01000003.1"/>
</dbReference>
<keyword evidence="2" id="KW-1185">Reference proteome</keyword>
<proteinExistence type="predicted"/>
<reference evidence="1" key="1">
    <citation type="submission" date="2018-12" db="EMBL/GenBank/DDBJ databases">
        <title>Draft genome sequence of Flaovobacterium columnare ARS1 isolated from channel catfish in Alabama.</title>
        <authorList>
            <person name="Cai W."/>
            <person name="Arias C."/>
        </authorList>
    </citation>
    <scope>NUCLEOTIDE SEQUENCE [LARGE SCALE GENOMIC DNA]</scope>
    <source>
        <strain evidence="1">ARS1</strain>
    </source>
</reference>
<gene>
    <name evidence="1" type="ORF">EH230_11920</name>
</gene>
<dbReference type="OrthoDB" id="1374313at2"/>
<dbReference type="AlphaFoldDB" id="A0A437UD49"/>
<accession>A0A437UD49</accession>
<dbReference type="Proteomes" id="UP000288951">
    <property type="component" value="Unassembled WGS sequence"/>
</dbReference>
<sequence>MKSIKPIAFSNIDEINLWLAKNFDDYLETKETLEENLFQIKDVKERAIASVKFKEERLFVFYYESLKNLLILKNKDKNLRSLIDEYQSYKNDKELLKNWYSNIDYNILKIDNNYNSMCFIEYQNRNPIGIKPFESKIYKENPYVLPIDGFENLIELAKIINLNQQSYLYGQYHNDL</sequence>
<organism evidence="1 2">
    <name type="scientific">Flavobacterium columnare</name>
    <dbReference type="NCBI Taxonomy" id="996"/>
    <lineage>
        <taxon>Bacteria</taxon>
        <taxon>Pseudomonadati</taxon>
        <taxon>Bacteroidota</taxon>
        <taxon>Flavobacteriia</taxon>
        <taxon>Flavobacteriales</taxon>
        <taxon>Flavobacteriaceae</taxon>
        <taxon>Flavobacterium</taxon>
    </lineage>
</organism>